<proteinExistence type="predicted"/>
<dbReference type="Proteomes" id="UP000593567">
    <property type="component" value="Unassembled WGS sequence"/>
</dbReference>
<sequence>MSHLYTSQGTLTSSSLHMDIHHSYLLLPILKSRAIKNKAFCKLLQCITSYNTNFIFIIHTATNSKYGT</sequence>
<organism evidence="1 2">
    <name type="scientific">Bugula neritina</name>
    <name type="common">Brown bryozoan</name>
    <name type="synonym">Sertularia neritina</name>
    <dbReference type="NCBI Taxonomy" id="10212"/>
    <lineage>
        <taxon>Eukaryota</taxon>
        <taxon>Metazoa</taxon>
        <taxon>Spiralia</taxon>
        <taxon>Lophotrochozoa</taxon>
        <taxon>Bryozoa</taxon>
        <taxon>Gymnolaemata</taxon>
        <taxon>Cheilostomatida</taxon>
        <taxon>Flustrina</taxon>
        <taxon>Buguloidea</taxon>
        <taxon>Bugulidae</taxon>
        <taxon>Bugula</taxon>
    </lineage>
</organism>
<reference evidence="1" key="1">
    <citation type="submission" date="2020-06" db="EMBL/GenBank/DDBJ databases">
        <title>Draft genome of Bugula neritina, a colonial animal packing powerful symbionts and potential medicines.</title>
        <authorList>
            <person name="Rayko M."/>
        </authorList>
    </citation>
    <scope>NUCLEOTIDE SEQUENCE [LARGE SCALE GENOMIC DNA]</scope>
    <source>
        <strain evidence="1">Kwan_BN1</strain>
    </source>
</reference>
<evidence type="ECO:0000313" key="1">
    <source>
        <dbReference type="EMBL" id="KAF6033221.1"/>
    </source>
</evidence>
<accession>A0A7J7K5Q7</accession>
<evidence type="ECO:0000313" key="2">
    <source>
        <dbReference type="Proteomes" id="UP000593567"/>
    </source>
</evidence>
<dbReference type="AlphaFoldDB" id="A0A7J7K5Q7"/>
<dbReference type="EMBL" id="VXIV02001424">
    <property type="protein sequence ID" value="KAF6033221.1"/>
    <property type="molecule type" value="Genomic_DNA"/>
</dbReference>
<gene>
    <name evidence="1" type="ORF">EB796_008469</name>
</gene>
<keyword evidence="2" id="KW-1185">Reference proteome</keyword>
<protein>
    <submittedName>
        <fullName evidence="1">Uncharacterized protein</fullName>
    </submittedName>
</protein>
<name>A0A7J7K5Q7_BUGNE</name>
<comment type="caution">
    <text evidence="1">The sequence shown here is derived from an EMBL/GenBank/DDBJ whole genome shotgun (WGS) entry which is preliminary data.</text>
</comment>